<dbReference type="Pfam" id="PF06319">
    <property type="entry name" value="MmcB-like"/>
    <property type="match status" value="1"/>
</dbReference>
<protein>
    <submittedName>
        <fullName evidence="1">MmcB family DNA repair protein</fullName>
    </submittedName>
</protein>
<dbReference type="EMBL" id="JAHWQX010000005">
    <property type="protein sequence ID" value="MBW3099086.1"/>
    <property type="molecule type" value="Genomic_DNA"/>
</dbReference>
<dbReference type="Proteomes" id="UP001430804">
    <property type="component" value="Unassembled WGS sequence"/>
</dbReference>
<comment type="caution">
    <text evidence="1">The sequence shown here is derived from an EMBL/GenBank/DDBJ whole genome shotgun (WGS) entry which is preliminary data.</text>
</comment>
<keyword evidence="2" id="KW-1185">Reference proteome</keyword>
<evidence type="ECO:0000313" key="2">
    <source>
        <dbReference type="Proteomes" id="UP001430804"/>
    </source>
</evidence>
<gene>
    <name evidence="1" type="ORF">KY465_17540</name>
</gene>
<name>A0ABS6WSZ7_9HYPH</name>
<accession>A0ABS6WSZ7</accession>
<organism evidence="1 2">
    <name type="scientific">Pseudohoeflea coraliihabitans</name>
    <dbReference type="NCBI Taxonomy" id="2860393"/>
    <lineage>
        <taxon>Bacteria</taxon>
        <taxon>Pseudomonadati</taxon>
        <taxon>Pseudomonadota</taxon>
        <taxon>Alphaproteobacteria</taxon>
        <taxon>Hyphomicrobiales</taxon>
        <taxon>Rhizobiaceae</taxon>
        <taxon>Pseudohoeflea</taxon>
    </lineage>
</organism>
<sequence>MPIISPHKSSPLLDGRQSDRAMLVRRGIQRLFLSMRISLLPEMTLASGRRADLIALTDKGDIWIVEIKTSVADLRTDGKWPDYRDYCDRLYFATHAGVPPEIFPQDCGLLIADSYGADWLREAPEHRLAPARRKVLTRQFARLAADRLVLAEFAASGNPE</sequence>
<evidence type="ECO:0000313" key="1">
    <source>
        <dbReference type="EMBL" id="MBW3099086.1"/>
    </source>
</evidence>
<reference evidence="1" key="1">
    <citation type="submission" date="2021-07" db="EMBL/GenBank/DDBJ databases">
        <title>Pseudohoeflea marina sp. nov. a polyhydroxyalcanoate-producing bacterium.</title>
        <authorList>
            <person name="Zheng W."/>
            <person name="Yu S."/>
            <person name="Huang Y."/>
        </authorList>
    </citation>
    <scope>NUCLEOTIDE SEQUENCE</scope>
    <source>
        <strain evidence="1">DP4N28-3</strain>
    </source>
</reference>
<dbReference type="InterPro" id="IPR009394">
    <property type="entry name" value="MmcB-like"/>
</dbReference>
<proteinExistence type="predicted"/>
<dbReference type="RefSeq" id="WP_219203415.1">
    <property type="nucleotide sequence ID" value="NZ_JAHWQX010000005.1"/>
</dbReference>
<dbReference type="PIRSF" id="PIRSF031796">
    <property type="entry name" value="UPC031796"/>
    <property type="match status" value="1"/>
</dbReference>